<reference evidence="2 3" key="1">
    <citation type="submission" date="2014-06" db="EMBL/GenBank/DDBJ databases">
        <authorList>
            <person name="Swart Estienne"/>
        </authorList>
    </citation>
    <scope>NUCLEOTIDE SEQUENCE [LARGE SCALE GENOMIC DNA]</scope>
    <source>
        <strain evidence="2 3">130c</strain>
    </source>
</reference>
<feature type="region of interest" description="Disordered" evidence="1">
    <location>
        <begin position="613"/>
        <end position="637"/>
    </location>
</feature>
<dbReference type="AlphaFoldDB" id="A0A078B435"/>
<feature type="compositionally biased region" description="Basic and acidic residues" evidence="1">
    <location>
        <begin position="737"/>
        <end position="747"/>
    </location>
</feature>
<dbReference type="InParanoid" id="A0A078B435"/>
<organism evidence="2 3">
    <name type="scientific">Stylonychia lemnae</name>
    <name type="common">Ciliate</name>
    <dbReference type="NCBI Taxonomy" id="5949"/>
    <lineage>
        <taxon>Eukaryota</taxon>
        <taxon>Sar</taxon>
        <taxon>Alveolata</taxon>
        <taxon>Ciliophora</taxon>
        <taxon>Intramacronucleata</taxon>
        <taxon>Spirotrichea</taxon>
        <taxon>Stichotrichia</taxon>
        <taxon>Sporadotrichida</taxon>
        <taxon>Oxytrichidae</taxon>
        <taxon>Stylonychinae</taxon>
        <taxon>Stylonychia</taxon>
    </lineage>
</organism>
<feature type="region of interest" description="Disordered" evidence="1">
    <location>
        <begin position="523"/>
        <end position="560"/>
    </location>
</feature>
<sequence>MKRQVRFSENSTKSVNIQKQPPNQKRLSREFTLSLKTDDSPGQDEERQKSLEQEYPGPKTSATNLDLKSLLSDIQGFSVPHFENMDVKLLDEIRAVNDEGNAARKRAGWGLISDIVAKYPRRQSIAVTIQKLKGDQQKQPEQPLVSQRSIRNSNRSLKYGNLRKQSNIQVQTEYDDHMHVIQQRLDDLKNLKEHFLEVKKSNDKQNDWLVRFSRDVKFSGLHRQNFKKGQRLSLLLGFKQPQTLNRKDTLISQIENNSESSDETNGQDYDGSKFKRELIKRHIKVSMRNHFKKKLNLTSNNSMRVDEEQWDRQNYKKSFVGMGNGGSGQKQNLSNFQLNVQHDSHVSDFRKVFKVNQSTKGGFVKVLSTQNQIGISRDSPERSALKQMYTRGGLLSKRLSTSQAVESKFKTTALQNHSLENRSINKESHKIIPYTGKFTLKLDDSSTHRNLDFIDTPIRLDSSNQQTSLNFTQQYLQQSHKGNQRYKNNKNQFTEAEYQNCNRVHTLMSPADFNHNLMPSESTALSQVKARKSETKNKEKSKNFKWYQENDSDSNLDEDLEEEVDDKSIIKGCGQVQNLLSLQSVELTRRQSEDIDSLDSGEDLDLNNVLKLDNNDSKSKQQINNTQENKQLENDSKSKLRYSLLGDDIKRKSKQFLIKTNTQANTPRLRKSLITNASVQNSPSQITDQGVFSFKKLSSKPKLPFVIRNSVDYFIIQQNQNQLIKNQSSHQQSQLKKKQDFNPDDKNSIASKFQDKNLPISTTTTNQSNYKIDLHIKLID</sequence>
<evidence type="ECO:0000256" key="1">
    <source>
        <dbReference type="SAM" id="MobiDB-lite"/>
    </source>
</evidence>
<gene>
    <name evidence="2" type="primary">Contig3051.g3260</name>
    <name evidence="2" type="ORF">STYLEM_18134</name>
</gene>
<feature type="compositionally biased region" description="Basic and acidic residues" evidence="1">
    <location>
        <begin position="531"/>
        <end position="542"/>
    </location>
</feature>
<feature type="compositionally biased region" description="Basic and acidic residues" evidence="1">
    <location>
        <begin position="36"/>
        <end position="52"/>
    </location>
</feature>
<evidence type="ECO:0000313" key="2">
    <source>
        <dbReference type="EMBL" id="CDW89006.1"/>
    </source>
</evidence>
<feature type="compositionally biased region" description="Polar residues" evidence="1">
    <location>
        <begin position="620"/>
        <end position="629"/>
    </location>
</feature>
<feature type="compositionally biased region" description="Polar residues" evidence="1">
    <location>
        <begin position="7"/>
        <end position="25"/>
    </location>
</feature>
<feature type="compositionally biased region" description="Acidic residues" evidence="1">
    <location>
        <begin position="550"/>
        <end position="560"/>
    </location>
</feature>
<dbReference type="Proteomes" id="UP000039865">
    <property type="component" value="Unassembled WGS sequence"/>
</dbReference>
<accession>A0A078B435</accession>
<evidence type="ECO:0000313" key="3">
    <source>
        <dbReference type="Proteomes" id="UP000039865"/>
    </source>
</evidence>
<proteinExistence type="predicted"/>
<dbReference type="EMBL" id="CCKQ01017137">
    <property type="protein sequence ID" value="CDW89006.1"/>
    <property type="molecule type" value="Genomic_DNA"/>
</dbReference>
<name>A0A078B435_STYLE</name>
<feature type="region of interest" description="Disordered" evidence="1">
    <location>
        <begin position="1"/>
        <end position="63"/>
    </location>
</feature>
<feature type="region of interest" description="Disordered" evidence="1">
    <location>
        <begin position="727"/>
        <end position="750"/>
    </location>
</feature>
<keyword evidence="3" id="KW-1185">Reference proteome</keyword>
<protein>
    <submittedName>
        <fullName evidence="2">Uncharacterized protein</fullName>
    </submittedName>
</protein>